<dbReference type="Gene3D" id="3.30.420.10">
    <property type="entry name" value="Ribonuclease H-like superfamily/Ribonuclease H"/>
    <property type="match status" value="1"/>
</dbReference>
<dbReference type="Proteomes" id="UP000441455">
    <property type="component" value="Unassembled WGS sequence"/>
</dbReference>
<dbReference type="GO" id="GO:0005829">
    <property type="term" value="C:cytosol"/>
    <property type="evidence" value="ECO:0007669"/>
    <property type="project" value="TreeGrafter"/>
</dbReference>
<evidence type="ECO:0000259" key="2">
    <source>
        <dbReference type="SMART" id="SM00479"/>
    </source>
</evidence>
<dbReference type="SMART" id="SM00479">
    <property type="entry name" value="EXOIII"/>
    <property type="match status" value="1"/>
</dbReference>
<keyword evidence="1 3" id="KW-0269">Exonuclease</keyword>
<name>A0A6N7VZF5_ACIFE</name>
<evidence type="ECO:0000256" key="1">
    <source>
        <dbReference type="ARBA" id="ARBA00022839"/>
    </source>
</evidence>
<dbReference type="CDD" id="cd06127">
    <property type="entry name" value="DEDDh"/>
    <property type="match status" value="1"/>
</dbReference>
<dbReference type="RefSeq" id="WP_154488295.1">
    <property type="nucleotide sequence ID" value="NZ_VULN01000010.1"/>
</dbReference>
<dbReference type="FunFam" id="3.30.420.10:FF:000045">
    <property type="entry name" value="3'-5' exonuclease DinG"/>
    <property type="match status" value="1"/>
</dbReference>
<gene>
    <name evidence="3" type="ORF">FX155_07550</name>
</gene>
<keyword evidence="1 3" id="KW-0378">Hydrolase</keyword>
<dbReference type="Pfam" id="PF00929">
    <property type="entry name" value="RNase_T"/>
    <property type="match status" value="1"/>
</dbReference>
<reference evidence="3 4" key="1">
    <citation type="submission" date="2019-08" db="EMBL/GenBank/DDBJ databases">
        <title>In-depth cultivation of the pig gut microbiome towards novel bacterial diversity and tailored functional studies.</title>
        <authorList>
            <person name="Wylensek D."/>
            <person name="Hitch T.C.A."/>
            <person name="Clavel T."/>
        </authorList>
    </citation>
    <scope>NUCLEOTIDE SEQUENCE [LARGE SCALE GENOMIC DNA]</scope>
    <source>
        <strain evidence="3 4">WCA-389-WT-5B</strain>
    </source>
</reference>
<comment type="caution">
    <text evidence="3">The sequence shown here is derived from an EMBL/GenBank/DDBJ whole genome shotgun (WGS) entry which is preliminary data.</text>
</comment>
<sequence length="223" mass="25288">MRKKDNFAGTLPGTGKSLVAFPETYVVLDLETTGLDPERDQIIEIGALEVVRGKRGRTFSTLIQPRTPLSGHYVSPFITQLTGITDDMLAAAPQPRQALEAFGKFLGSRVAVGYNVGFDMGFLQQQFQTQLYRPLANDWVDVLPMAQTLFPLWDHHRLNNLAAWYKVENKEAHRALSDVETTETCFRKLKEDAARRYPSLEAFLEKVRQKMEGKNEGQQLSLW</sequence>
<dbReference type="EMBL" id="VULN01000010">
    <property type="protein sequence ID" value="MSS82445.1"/>
    <property type="molecule type" value="Genomic_DNA"/>
</dbReference>
<evidence type="ECO:0000313" key="3">
    <source>
        <dbReference type="EMBL" id="MSS82445.1"/>
    </source>
</evidence>
<dbReference type="GO" id="GO:0045004">
    <property type="term" value="P:DNA replication proofreading"/>
    <property type="evidence" value="ECO:0007669"/>
    <property type="project" value="TreeGrafter"/>
</dbReference>
<proteinExistence type="predicted"/>
<feature type="domain" description="Exonuclease" evidence="2">
    <location>
        <begin position="24"/>
        <end position="195"/>
    </location>
</feature>
<dbReference type="InterPro" id="IPR013520">
    <property type="entry name" value="Ribonucl_H"/>
</dbReference>
<organism evidence="3 4">
    <name type="scientific">Acidaminococcus fermentans</name>
    <dbReference type="NCBI Taxonomy" id="905"/>
    <lineage>
        <taxon>Bacteria</taxon>
        <taxon>Bacillati</taxon>
        <taxon>Bacillota</taxon>
        <taxon>Negativicutes</taxon>
        <taxon>Acidaminococcales</taxon>
        <taxon>Acidaminococcaceae</taxon>
        <taxon>Acidaminococcus</taxon>
    </lineage>
</organism>
<dbReference type="AlphaFoldDB" id="A0A6N7VZF5"/>
<accession>A0A6N7VZF5</accession>
<dbReference type="InterPro" id="IPR006054">
    <property type="entry name" value="DnaQ"/>
</dbReference>
<keyword evidence="1 3" id="KW-0540">Nuclease</keyword>
<dbReference type="OrthoDB" id="9776650at2"/>
<evidence type="ECO:0000313" key="4">
    <source>
        <dbReference type="Proteomes" id="UP000441455"/>
    </source>
</evidence>
<dbReference type="InterPro" id="IPR036397">
    <property type="entry name" value="RNaseH_sf"/>
</dbReference>
<dbReference type="InterPro" id="IPR012337">
    <property type="entry name" value="RNaseH-like_sf"/>
</dbReference>
<dbReference type="PANTHER" id="PTHR30231">
    <property type="entry name" value="DNA POLYMERASE III SUBUNIT EPSILON"/>
    <property type="match status" value="1"/>
</dbReference>
<dbReference type="NCBIfam" id="TIGR00573">
    <property type="entry name" value="dnaq"/>
    <property type="match status" value="1"/>
</dbReference>
<dbReference type="GO" id="GO:0003887">
    <property type="term" value="F:DNA-directed DNA polymerase activity"/>
    <property type="evidence" value="ECO:0007669"/>
    <property type="project" value="InterPro"/>
</dbReference>
<dbReference type="SUPFAM" id="SSF53098">
    <property type="entry name" value="Ribonuclease H-like"/>
    <property type="match status" value="1"/>
</dbReference>
<dbReference type="PANTHER" id="PTHR30231:SF41">
    <property type="entry name" value="DNA POLYMERASE III SUBUNIT EPSILON"/>
    <property type="match status" value="1"/>
</dbReference>
<protein>
    <submittedName>
        <fullName evidence="3">3'-5' exonuclease</fullName>
    </submittedName>
</protein>
<dbReference type="GO" id="GO:0008408">
    <property type="term" value="F:3'-5' exonuclease activity"/>
    <property type="evidence" value="ECO:0007669"/>
    <property type="project" value="TreeGrafter"/>
</dbReference>
<dbReference type="GO" id="GO:0003677">
    <property type="term" value="F:DNA binding"/>
    <property type="evidence" value="ECO:0007669"/>
    <property type="project" value="InterPro"/>
</dbReference>